<evidence type="ECO:0000256" key="4">
    <source>
        <dbReference type="SAM" id="MobiDB-lite"/>
    </source>
</evidence>
<evidence type="ECO:0000259" key="6">
    <source>
        <dbReference type="Pfam" id="PF24517"/>
    </source>
</evidence>
<proteinExistence type="predicted"/>
<dbReference type="SUPFAM" id="SSF49899">
    <property type="entry name" value="Concanavalin A-like lectins/glucanases"/>
    <property type="match status" value="2"/>
</dbReference>
<dbReference type="AlphaFoldDB" id="A0A2M7THR5"/>
<dbReference type="Gene3D" id="2.60.120.200">
    <property type="match status" value="1"/>
</dbReference>
<feature type="region of interest" description="Disordered" evidence="4">
    <location>
        <begin position="320"/>
        <end position="341"/>
    </location>
</feature>
<dbReference type="NCBIfam" id="NF033679">
    <property type="entry name" value="DNRLRE_dom"/>
    <property type="match status" value="1"/>
</dbReference>
<feature type="non-terminal residue" evidence="7">
    <location>
        <position position="889"/>
    </location>
</feature>
<dbReference type="InterPro" id="IPR055372">
    <property type="entry name" value="CBM96"/>
</dbReference>
<dbReference type="EMBL" id="PFNL01000119">
    <property type="protein sequence ID" value="PIZ45888.1"/>
    <property type="molecule type" value="Genomic_DNA"/>
</dbReference>
<protein>
    <submittedName>
        <fullName evidence="7">Uncharacterized protein</fullName>
    </submittedName>
</protein>
<feature type="domain" description="Carbohydrate-binding module family 96" evidence="6">
    <location>
        <begin position="710"/>
        <end position="788"/>
    </location>
</feature>
<evidence type="ECO:0000313" key="7">
    <source>
        <dbReference type="EMBL" id="PIZ45888.1"/>
    </source>
</evidence>
<comment type="caution">
    <text evidence="7">The sequence shown here is derived from an EMBL/GenBank/DDBJ whole genome shotgun (WGS) entry which is preliminary data.</text>
</comment>
<evidence type="ECO:0000313" key="8">
    <source>
        <dbReference type="Proteomes" id="UP000228920"/>
    </source>
</evidence>
<feature type="domain" description="Laminin G" evidence="5">
    <location>
        <begin position="190"/>
        <end position="292"/>
    </location>
</feature>
<keyword evidence="2" id="KW-0964">Secreted</keyword>
<evidence type="ECO:0000259" key="5">
    <source>
        <dbReference type="Pfam" id="PF02210"/>
    </source>
</evidence>
<dbReference type="GO" id="GO:0005576">
    <property type="term" value="C:extracellular region"/>
    <property type="evidence" value="ECO:0007669"/>
    <property type="project" value="UniProtKB-SubCell"/>
</dbReference>
<accession>A0A2M7THR5</accession>
<name>A0A2M7THR5_UNCKA</name>
<reference evidence="8" key="1">
    <citation type="submission" date="2017-09" db="EMBL/GenBank/DDBJ databases">
        <title>Depth-based differentiation of microbial function through sediment-hosted aquifers and enrichment of novel symbionts in the deep terrestrial subsurface.</title>
        <authorList>
            <person name="Probst A.J."/>
            <person name="Ladd B."/>
            <person name="Jarett J.K."/>
            <person name="Geller-Mcgrath D.E."/>
            <person name="Sieber C.M.K."/>
            <person name="Emerson J.B."/>
            <person name="Anantharaman K."/>
            <person name="Thomas B.C."/>
            <person name="Malmstrom R."/>
            <person name="Stieglmeier M."/>
            <person name="Klingl A."/>
            <person name="Woyke T."/>
            <person name="Ryan C.M."/>
            <person name="Banfield J.F."/>
        </authorList>
    </citation>
    <scope>NUCLEOTIDE SEQUENCE [LARGE SCALE GENOMIC DNA]</scope>
</reference>
<organism evidence="7 8">
    <name type="scientific">candidate division WWE3 bacterium CG_4_10_14_0_2_um_filter_41_14</name>
    <dbReference type="NCBI Taxonomy" id="1975072"/>
    <lineage>
        <taxon>Bacteria</taxon>
        <taxon>Katanobacteria</taxon>
    </lineage>
</organism>
<dbReference type="InterPro" id="IPR013320">
    <property type="entry name" value="ConA-like_dom_sf"/>
</dbReference>
<evidence type="ECO:0000256" key="2">
    <source>
        <dbReference type="ARBA" id="ARBA00022525"/>
    </source>
</evidence>
<sequence>VTINTKELYDAGGLQGGCEDIRVVYQPNTTTAKSINYYFDPASGTTCTTSTATKVYFPLQANVSNGSSTSYYYLYYDNENAVDESSVSAFDIGDKQALMHCGFRGDTTCINGDGAEAPTTESGAVRYSGGKSALSFDGNDSLTINDSDEIGLESVDFSVEAWVYLEPNLTGNNTIVWKGDYGYKRGYLMRVVVTSGLYYLQGWLGDGTSNILVTSGQAMSSGAWHHVAYVRDGTAPLRLYIDGFEPSSYSAQGNGANVSSNWEKAFIGTEGNATVPVQNFYKGLIDEIRVSNTVRYTSNFTPSTSPFVPDEYTKLLLHFDENGDDPRNTGKAIDSSGNGNHGTITGAKYVGGLVGVDDPVGASHDSPVSSQSYAGHSGIFVEEGTVNKITNPSFENATAYNTNWGDPSVFKYDSTADTFTPGMAKRNSAGPFASGVMVHGKADGSGVPDGLSVSSGTYIGDGINSGFYSNFDTKQGSIVFWITPEWNGNDGKRHNIFNGYGTLVESAYKETDNYLYWQHGWGQEVKVDVSSWVAGATYSVVIRWDRNNAIQGSNYMSISVNDAITYGGGSAGSPYNGTTMQIGGDGANYPANAIIEGLTIYRRPLFDGTYGIDVGNGDEINQIYNAGTGKDPTLVTGSWDVVFALPTNASTGALTTGTGNAWSHPHTSNLLYTSTTNTGGFMMGADSSTDGWMTNSIQTLTIQPDATVGMDTYMWSVAPDTNYGNSTVINIGNTRGLISFDLASIPVNATVDSSTLWLYQTSGAGAAGHEIAYQVLKPWVESQATWNSWATGQSWTVPGALSADDAGVENSGNGVGADRKTTPIYDIWISNTNPEWKSFASPGLTALTQDWVSGVATDSYGFVVYDANAAHVFSSSDNTTVSNRPKLII</sequence>
<dbReference type="InterPro" id="IPR001791">
    <property type="entry name" value="Laminin_G"/>
</dbReference>
<gene>
    <name evidence="7" type="ORF">COY32_04510</name>
</gene>
<evidence type="ECO:0000256" key="1">
    <source>
        <dbReference type="ARBA" id="ARBA00004613"/>
    </source>
</evidence>
<feature type="non-terminal residue" evidence="7">
    <location>
        <position position="1"/>
    </location>
</feature>
<dbReference type="Proteomes" id="UP000228920">
    <property type="component" value="Unassembled WGS sequence"/>
</dbReference>
<dbReference type="Pfam" id="PF24517">
    <property type="entry name" value="CBM96"/>
    <property type="match status" value="1"/>
</dbReference>
<evidence type="ECO:0000256" key="3">
    <source>
        <dbReference type="ARBA" id="ARBA00022729"/>
    </source>
</evidence>
<comment type="subcellular location">
    <subcellularLocation>
        <location evidence="1">Secreted</location>
    </subcellularLocation>
</comment>
<dbReference type="Pfam" id="PF02210">
    <property type="entry name" value="Laminin_G_2"/>
    <property type="match status" value="1"/>
</dbReference>
<keyword evidence="3" id="KW-0732">Signal</keyword>